<evidence type="ECO:0000256" key="3">
    <source>
        <dbReference type="ARBA" id="ARBA00022475"/>
    </source>
</evidence>
<evidence type="ECO:0000259" key="9">
    <source>
        <dbReference type="PROSITE" id="PS50893"/>
    </source>
</evidence>
<dbReference type="NCBIfam" id="TIGR04521">
    <property type="entry name" value="ECF_ATPase_2"/>
    <property type="match status" value="1"/>
</dbReference>
<dbReference type="InterPro" id="IPR027417">
    <property type="entry name" value="P-loop_NTPase"/>
</dbReference>
<comment type="function">
    <text evidence="8">ATP-binding (A) component of a common energy-coupling factor (ECF) ABC-transporter complex.</text>
</comment>
<keyword evidence="4 8" id="KW-0547">Nucleotide-binding</keyword>
<dbReference type="STRING" id="306540.SAMN05421839_11413"/>
<dbReference type="PANTHER" id="PTHR43553">
    <property type="entry name" value="HEAVY METAL TRANSPORTER"/>
    <property type="match status" value="1"/>
</dbReference>
<organism evidence="11 12">
    <name type="scientific">Halolactibacillus halophilus</name>
    <dbReference type="NCBI Taxonomy" id="306540"/>
    <lineage>
        <taxon>Bacteria</taxon>
        <taxon>Bacillati</taxon>
        <taxon>Bacillota</taxon>
        <taxon>Bacilli</taxon>
        <taxon>Bacillales</taxon>
        <taxon>Bacillaceae</taxon>
        <taxon>Halolactibacillus</taxon>
    </lineage>
</organism>
<keyword evidence="13" id="KW-1185">Reference proteome</keyword>
<dbReference type="InterPro" id="IPR030946">
    <property type="entry name" value="EcfA2"/>
</dbReference>
<dbReference type="Proteomes" id="UP000242243">
    <property type="component" value="Unassembled WGS sequence"/>
</dbReference>
<accession>A0A1I5PC31</accession>
<reference evidence="10 13" key="2">
    <citation type="submission" date="2019-07" db="EMBL/GenBank/DDBJ databases">
        <title>Whole genome shotgun sequence of Halolactibacillus halophilus NBRC 100868.</title>
        <authorList>
            <person name="Hosoyama A."/>
            <person name="Uohara A."/>
            <person name="Ohji S."/>
            <person name="Ichikawa N."/>
        </authorList>
    </citation>
    <scope>NUCLEOTIDE SEQUENCE [LARGE SCALE GENOMIC DNA]</scope>
    <source>
        <strain evidence="10 13">NBRC 100868</strain>
    </source>
</reference>
<dbReference type="NCBIfam" id="NF010155">
    <property type="entry name" value="PRK13634.1"/>
    <property type="match status" value="1"/>
</dbReference>
<dbReference type="GO" id="GO:0016887">
    <property type="term" value="F:ATP hydrolysis activity"/>
    <property type="evidence" value="ECO:0007669"/>
    <property type="project" value="InterPro"/>
</dbReference>
<dbReference type="EMBL" id="BJWI01000016">
    <property type="protein sequence ID" value="GEM01753.1"/>
    <property type="molecule type" value="Genomic_DNA"/>
</dbReference>
<evidence type="ECO:0000256" key="5">
    <source>
        <dbReference type="ARBA" id="ARBA00022840"/>
    </source>
</evidence>
<dbReference type="PROSITE" id="PS50893">
    <property type="entry name" value="ABC_TRANSPORTER_2"/>
    <property type="match status" value="1"/>
</dbReference>
<dbReference type="GO" id="GO:0015087">
    <property type="term" value="F:cobalt ion transmembrane transporter activity"/>
    <property type="evidence" value="ECO:0007669"/>
    <property type="project" value="UniProtKB-ARBA"/>
</dbReference>
<evidence type="ECO:0000256" key="7">
    <source>
        <dbReference type="ARBA" id="ARBA00023136"/>
    </source>
</evidence>
<dbReference type="CDD" id="cd03225">
    <property type="entry name" value="ABC_cobalt_CbiO_domain1"/>
    <property type="match status" value="1"/>
</dbReference>
<proteinExistence type="inferred from homology"/>
<evidence type="ECO:0000256" key="2">
    <source>
        <dbReference type="ARBA" id="ARBA00022448"/>
    </source>
</evidence>
<dbReference type="Gene3D" id="3.40.50.300">
    <property type="entry name" value="P-loop containing nucleotide triphosphate hydrolases"/>
    <property type="match status" value="1"/>
</dbReference>
<dbReference type="OrthoDB" id="9784332at2"/>
<dbReference type="SMART" id="SM00382">
    <property type="entry name" value="AAA"/>
    <property type="match status" value="1"/>
</dbReference>
<feature type="domain" description="ABC transporter" evidence="9">
    <location>
        <begin position="3"/>
        <end position="246"/>
    </location>
</feature>
<dbReference type="EC" id="7.-.-.-" evidence="8"/>
<keyword evidence="5 8" id="KW-0067">ATP-binding</keyword>
<keyword evidence="2 8" id="KW-0813">Transport</keyword>
<evidence type="ECO:0000256" key="6">
    <source>
        <dbReference type="ARBA" id="ARBA00022967"/>
    </source>
</evidence>
<sequence length="287" mass="32119">MDISFKAVSHTYQPNSPFEYRALKDLSFNIQSGQFVAIVGHTGSGKSTLIQHLNGLLKPTSGEVMIGGYRLKAGEKTANIKGLREKVGVVFQYPEHQLFEETIEKDIAFGPKNFGATEEEIQTRLPKVLEAVNLDAKLLDRSPFDLSGGQMRRVAIAGVLAMEPEVLVLDEPTAGLDPKGQQEVMDMFYRLHHEKGLTTILVTHSMEDALKYADHVIILEQGKKHLEGQPEEIFVQKERLKQVQLDVPEEIQFLMDLKTRLGISITYDKHSVDDLVREIKAQIGGGR</sequence>
<name>A0A1I5PC31_9BACI</name>
<dbReference type="AlphaFoldDB" id="A0A1I5PC31"/>
<comment type="subcellular location">
    <subcellularLocation>
        <location evidence="1 8">Cell membrane</location>
        <topology evidence="1 8">Peripheral membrane protein</topology>
    </subcellularLocation>
</comment>
<reference evidence="11 12" key="1">
    <citation type="submission" date="2016-10" db="EMBL/GenBank/DDBJ databases">
        <authorList>
            <person name="de Groot N.N."/>
        </authorList>
    </citation>
    <scope>NUCLEOTIDE SEQUENCE [LARGE SCALE GENOMIC DNA]</scope>
    <source>
        <strain evidence="11 12">DSM 17073</strain>
    </source>
</reference>
<dbReference type="InterPro" id="IPR003439">
    <property type="entry name" value="ABC_transporter-like_ATP-bd"/>
</dbReference>
<dbReference type="PROSITE" id="PS00211">
    <property type="entry name" value="ABC_TRANSPORTER_1"/>
    <property type="match status" value="1"/>
</dbReference>
<dbReference type="InterPro" id="IPR003593">
    <property type="entry name" value="AAA+_ATPase"/>
</dbReference>
<dbReference type="InterPro" id="IPR050095">
    <property type="entry name" value="ECF_ABC_transporter_ATP-bd"/>
</dbReference>
<dbReference type="GO" id="GO:0043190">
    <property type="term" value="C:ATP-binding cassette (ABC) transporter complex"/>
    <property type="evidence" value="ECO:0007669"/>
    <property type="project" value="TreeGrafter"/>
</dbReference>
<evidence type="ECO:0000313" key="12">
    <source>
        <dbReference type="Proteomes" id="UP000242243"/>
    </source>
</evidence>
<dbReference type="PANTHER" id="PTHR43553:SF27">
    <property type="entry name" value="ENERGY-COUPLING FACTOR TRANSPORTER ATP-BINDING PROTEIN ECFA2"/>
    <property type="match status" value="1"/>
</dbReference>
<keyword evidence="6" id="KW-1278">Translocase</keyword>
<dbReference type="SUPFAM" id="SSF52540">
    <property type="entry name" value="P-loop containing nucleoside triphosphate hydrolases"/>
    <property type="match status" value="1"/>
</dbReference>
<dbReference type="Pfam" id="PF00005">
    <property type="entry name" value="ABC_tran"/>
    <property type="match status" value="1"/>
</dbReference>
<dbReference type="InterPro" id="IPR017871">
    <property type="entry name" value="ABC_transporter-like_CS"/>
</dbReference>
<gene>
    <name evidence="10" type="primary">ecfA2</name>
    <name evidence="10" type="ORF">HHA03_12850</name>
    <name evidence="11" type="ORF">SAMN05421839_11413</name>
</gene>
<keyword evidence="3 8" id="KW-1003">Cell membrane</keyword>
<dbReference type="Proteomes" id="UP000321547">
    <property type="component" value="Unassembled WGS sequence"/>
</dbReference>
<dbReference type="GO" id="GO:0042626">
    <property type="term" value="F:ATPase-coupled transmembrane transporter activity"/>
    <property type="evidence" value="ECO:0007669"/>
    <property type="project" value="TreeGrafter"/>
</dbReference>
<evidence type="ECO:0000256" key="1">
    <source>
        <dbReference type="ARBA" id="ARBA00004202"/>
    </source>
</evidence>
<dbReference type="RefSeq" id="WP_089831628.1">
    <property type="nucleotide sequence ID" value="NZ_BJWI01000016.1"/>
</dbReference>
<comment type="similarity">
    <text evidence="8">Belongs to the ABC transporter superfamily. Energy-coupling factor EcfA family.</text>
</comment>
<evidence type="ECO:0000256" key="4">
    <source>
        <dbReference type="ARBA" id="ARBA00022741"/>
    </source>
</evidence>
<protein>
    <recommendedName>
        <fullName evidence="8">Energy-coupling factor transporter ATP-binding protein EcfA2</fullName>
        <ecNumber evidence="8">7.-.-.-</ecNumber>
    </recommendedName>
</protein>
<evidence type="ECO:0000313" key="10">
    <source>
        <dbReference type="EMBL" id="GEM01753.1"/>
    </source>
</evidence>
<dbReference type="InterPro" id="IPR015856">
    <property type="entry name" value="ABC_transpr_CbiO/EcfA_su"/>
</dbReference>
<evidence type="ECO:0000313" key="13">
    <source>
        <dbReference type="Proteomes" id="UP000321547"/>
    </source>
</evidence>
<comment type="subunit">
    <text evidence="8">Forms a stable energy-coupling factor (ECF) transporter complex composed of 2 membrane-embedded substrate-binding proteins (S component), 2 ATP-binding proteins (A component) and 2 transmembrane proteins (T component).</text>
</comment>
<dbReference type="GO" id="GO:0005524">
    <property type="term" value="F:ATP binding"/>
    <property type="evidence" value="ECO:0007669"/>
    <property type="project" value="UniProtKB-UniRule"/>
</dbReference>
<evidence type="ECO:0000256" key="8">
    <source>
        <dbReference type="RuleBase" id="RU365104"/>
    </source>
</evidence>
<evidence type="ECO:0000313" key="11">
    <source>
        <dbReference type="EMBL" id="SFP31659.1"/>
    </source>
</evidence>
<dbReference type="FunFam" id="3.40.50.300:FF:000224">
    <property type="entry name" value="Energy-coupling factor transporter ATP-binding protein EcfA"/>
    <property type="match status" value="1"/>
</dbReference>
<dbReference type="EMBL" id="FOXC01000014">
    <property type="protein sequence ID" value="SFP31659.1"/>
    <property type="molecule type" value="Genomic_DNA"/>
</dbReference>
<keyword evidence="7 8" id="KW-0472">Membrane</keyword>